<reference evidence="2 3" key="1">
    <citation type="journal article" date="2011" name="PLoS Pathog.">
        <title>Dynamic evolution of pathogenicity revealed by sequencing and comparative genomics of 19 Pseudomonas syringae isolates.</title>
        <authorList>
            <person name="Baltrus D.A."/>
            <person name="Nishimura M.T."/>
            <person name="Romanchuk A."/>
            <person name="Chang J.H."/>
            <person name="Mukhtar M.S."/>
            <person name="Cherkis K."/>
            <person name="Roach J."/>
            <person name="Grant S.R."/>
            <person name="Jones C.D."/>
            <person name="Dangl J.L."/>
        </authorList>
    </citation>
    <scope>NUCLEOTIDE SEQUENCE [LARGE SCALE GENOMIC DNA]</scope>
    <source>
        <strain evidence="3">race 4</strain>
    </source>
</reference>
<feature type="non-terminal residue" evidence="2">
    <location>
        <position position="1"/>
    </location>
</feature>
<dbReference type="Gene3D" id="3.50.50.60">
    <property type="entry name" value="FAD/NAD(P)-binding domain"/>
    <property type="match status" value="1"/>
</dbReference>
<proteinExistence type="predicted"/>
<dbReference type="AlphaFoldDB" id="F3CGU9"/>
<evidence type="ECO:0000313" key="3">
    <source>
        <dbReference type="Proteomes" id="UP000005466"/>
    </source>
</evidence>
<sequence length="66" mass="6759">ALAQRTGLAVGVLDLDFQPEYYDKAYLFTDLAVIGAGPAGLQAALTAANAGARVLLIEQQPILGGS</sequence>
<keyword evidence="1" id="KW-0560">Oxidoreductase</keyword>
<evidence type="ECO:0000313" key="2">
    <source>
        <dbReference type="EMBL" id="EGH18491.1"/>
    </source>
</evidence>
<dbReference type="SUPFAM" id="SSF51971">
    <property type="entry name" value="Nucleotide-binding domain"/>
    <property type="match status" value="1"/>
</dbReference>
<protein>
    <submittedName>
        <fullName evidence="2">Sarcosine oxidase, subunit alpha family protein</fullName>
    </submittedName>
</protein>
<dbReference type="PRINTS" id="PR00411">
    <property type="entry name" value="PNDRDTASEI"/>
</dbReference>
<accession>F3CGU9</accession>
<gene>
    <name evidence="2" type="ORF">Pgy4_36600</name>
</gene>
<organism evidence="2 3">
    <name type="scientific">Pseudomonas savastanoi pv. glycinea str. race 4</name>
    <dbReference type="NCBI Taxonomy" id="875330"/>
    <lineage>
        <taxon>Bacteria</taxon>
        <taxon>Pseudomonadati</taxon>
        <taxon>Pseudomonadota</taxon>
        <taxon>Gammaproteobacteria</taxon>
        <taxon>Pseudomonadales</taxon>
        <taxon>Pseudomonadaceae</taxon>
        <taxon>Pseudomonas</taxon>
    </lineage>
</organism>
<dbReference type="PANTHER" id="PTHR42949:SF3">
    <property type="entry name" value="ANAEROBIC GLYCEROL-3-PHOSPHATE DEHYDROGENASE SUBUNIT B"/>
    <property type="match status" value="1"/>
</dbReference>
<dbReference type="InterPro" id="IPR051691">
    <property type="entry name" value="Metab_Enz_Cyan_OpOx_G3PDH"/>
</dbReference>
<dbReference type="PANTHER" id="PTHR42949">
    <property type="entry name" value="ANAEROBIC GLYCEROL-3-PHOSPHATE DEHYDROGENASE SUBUNIT B"/>
    <property type="match status" value="1"/>
</dbReference>
<dbReference type="Pfam" id="PF12831">
    <property type="entry name" value="FAD_oxidored"/>
    <property type="match status" value="1"/>
</dbReference>
<name>F3CGU9_PSESG</name>
<evidence type="ECO:0000256" key="1">
    <source>
        <dbReference type="ARBA" id="ARBA00023002"/>
    </source>
</evidence>
<feature type="non-terminal residue" evidence="2">
    <location>
        <position position="66"/>
    </location>
</feature>
<dbReference type="InterPro" id="IPR036188">
    <property type="entry name" value="FAD/NAD-bd_sf"/>
</dbReference>
<dbReference type="Proteomes" id="UP000005466">
    <property type="component" value="Unassembled WGS sequence"/>
</dbReference>
<dbReference type="GO" id="GO:0016491">
    <property type="term" value="F:oxidoreductase activity"/>
    <property type="evidence" value="ECO:0007669"/>
    <property type="project" value="UniProtKB-KW"/>
</dbReference>
<comment type="caution">
    <text evidence="2">The sequence shown here is derived from an EMBL/GenBank/DDBJ whole genome shotgun (WGS) entry which is preliminary data.</text>
</comment>
<dbReference type="EMBL" id="ADWY01002793">
    <property type="protein sequence ID" value="EGH18491.1"/>
    <property type="molecule type" value="Genomic_DNA"/>
</dbReference>